<dbReference type="GO" id="GO:0005737">
    <property type="term" value="C:cytoplasm"/>
    <property type="evidence" value="ECO:0007669"/>
    <property type="project" value="TreeGrafter"/>
</dbReference>
<dbReference type="InterPro" id="IPR018349">
    <property type="entry name" value="Pept_M24A_MAP2_BS"/>
</dbReference>
<feature type="binding site" evidence="8">
    <location>
        <position position="96"/>
    </location>
    <ligand>
        <name>a divalent metal cation</name>
        <dbReference type="ChEBI" id="CHEBI:60240"/>
        <label>2</label>
        <note>catalytic</note>
    </ligand>
</feature>
<feature type="binding site" evidence="8">
    <location>
        <position position="65"/>
    </location>
    <ligand>
        <name>substrate</name>
    </ligand>
</feature>
<dbReference type="EC" id="3.4.11.18" evidence="8 9"/>
<reference evidence="11 12" key="1">
    <citation type="submission" date="2016-08" db="EMBL/GenBank/DDBJ databases">
        <title>New Insights into Marine Group III Euryarchaeota, from dark to light.</title>
        <authorList>
            <person name="Haro-Moreno J.M."/>
            <person name="Rodriguez-Valera F."/>
            <person name="Lopez-Garcia P."/>
            <person name="Moreira D."/>
            <person name="Martin-Cuadrado A.B."/>
        </authorList>
    </citation>
    <scope>NUCLEOTIDE SEQUENCE [LARGE SCALE GENOMIC DNA]</scope>
    <source>
        <strain evidence="11">CG-Epi6</strain>
    </source>
</reference>
<feature type="binding site" evidence="8">
    <location>
        <position position="85"/>
    </location>
    <ligand>
        <name>a divalent metal cation</name>
        <dbReference type="ChEBI" id="CHEBI:60240"/>
        <label>1</label>
    </ligand>
</feature>
<dbReference type="InterPro" id="IPR036005">
    <property type="entry name" value="Creatinase/aminopeptidase-like"/>
</dbReference>
<evidence type="ECO:0000256" key="8">
    <source>
        <dbReference type="HAMAP-Rule" id="MF_01975"/>
    </source>
</evidence>
<comment type="cofactor">
    <cofactor evidence="3">
        <name>Fe(2+)</name>
        <dbReference type="ChEBI" id="CHEBI:29033"/>
    </cofactor>
</comment>
<dbReference type="SUPFAM" id="SSF46785">
    <property type="entry name" value="Winged helix' DNA-binding domain"/>
    <property type="match status" value="1"/>
</dbReference>
<dbReference type="InterPro" id="IPR001714">
    <property type="entry name" value="Pept_M24_MAP"/>
</dbReference>
<accession>A0A1J5SR92</accession>
<proteinExistence type="inferred from homology"/>
<dbReference type="NCBIfam" id="TIGR00501">
    <property type="entry name" value="met_pdase_II"/>
    <property type="match status" value="1"/>
</dbReference>
<dbReference type="InterPro" id="IPR028595">
    <property type="entry name" value="MetAP_archaeal"/>
</dbReference>
<protein>
    <recommendedName>
        <fullName evidence="8 9">Methionine aminopeptidase</fullName>
        <shortName evidence="8">MAP</shortName>
        <shortName evidence="8">MetAP</shortName>
        <ecNumber evidence="8 9">3.4.11.18</ecNumber>
    </recommendedName>
    <alternativeName>
        <fullName evidence="8">Peptidase M</fullName>
    </alternativeName>
</protein>
<feature type="binding site" evidence="8">
    <location>
        <position position="96"/>
    </location>
    <ligand>
        <name>a divalent metal cation</name>
        <dbReference type="ChEBI" id="CHEBI:60240"/>
        <label>1</label>
    </ligand>
</feature>
<name>A0A1J5SR92_9ARCH</name>
<keyword evidence="4 8" id="KW-0031">Aminopeptidase</keyword>
<dbReference type="InterPro" id="IPR000994">
    <property type="entry name" value="Pept_M24"/>
</dbReference>
<evidence type="ECO:0000256" key="2">
    <source>
        <dbReference type="ARBA" id="ARBA00001936"/>
    </source>
</evidence>
<feature type="binding site" evidence="8">
    <location>
        <position position="282"/>
    </location>
    <ligand>
        <name>a divalent metal cation</name>
        <dbReference type="ChEBI" id="CHEBI:60240"/>
        <label>1</label>
    </ligand>
</feature>
<dbReference type="InterPro" id="IPR036390">
    <property type="entry name" value="WH_DNA-bd_sf"/>
</dbReference>
<comment type="catalytic activity">
    <reaction evidence="1 8 9">
        <text>Release of N-terminal amino acids, preferentially methionine, from peptides and arylamides.</text>
        <dbReference type="EC" id="3.4.11.18"/>
    </reaction>
</comment>
<feature type="binding site" evidence="8">
    <location>
        <position position="157"/>
    </location>
    <ligand>
        <name>a divalent metal cation</name>
        <dbReference type="ChEBI" id="CHEBI:60240"/>
        <label>2</label>
        <note>catalytic</note>
    </ligand>
</feature>
<dbReference type="EMBL" id="MIYV01000022">
    <property type="protein sequence ID" value="OIR10515.1"/>
    <property type="molecule type" value="Genomic_DNA"/>
</dbReference>
<evidence type="ECO:0000256" key="9">
    <source>
        <dbReference type="RuleBase" id="RU003653"/>
    </source>
</evidence>
<dbReference type="Gene3D" id="1.10.10.10">
    <property type="entry name" value="Winged helix-like DNA-binding domain superfamily/Winged helix DNA-binding domain"/>
    <property type="match status" value="1"/>
</dbReference>
<gene>
    <name evidence="8" type="primary">map</name>
    <name evidence="11" type="ORF">BEU03_00845</name>
</gene>
<comment type="similarity">
    <text evidence="8">Belongs to the peptidase M24A family. Methionine aminopeptidase archaeal type 2 subfamily.</text>
</comment>
<dbReference type="GO" id="GO:0046872">
    <property type="term" value="F:metal ion binding"/>
    <property type="evidence" value="ECO:0007669"/>
    <property type="project" value="UniProtKB-UniRule"/>
</dbReference>
<evidence type="ECO:0000256" key="7">
    <source>
        <dbReference type="ARBA" id="ARBA00022801"/>
    </source>
</evidence>
<dbReference type="PANTHER" id="PTHR45777:SF2">
    <property type="entry name" value="METHIONINE AMINOPEPTIDASE 2"/>
    <property type="match status" value="1"/>
</dbReference>
<evidence type="ECO:0000256" key="3">
    <source>
        <dbReference type="ARBA" id="ARBA00001954"/>
    </source>
</evidence>
<dbReference type="PANTHER" id="PTHR45777">
    <property type="entry name" value="METHIONINE AMINOPEPTIDASE 2"/>
    <property type="match status" value="1"/>
</dbReference>
<evidence type="ECO:0000313" key="11">
    <source>
        <dbReference type="EMBL" id="OIR10515.1"/>
    </source>
</evidence>
<comment type="cofactor">
    <cofactor evidence="2">
        <name>Mn(2+)</name>
        <dbReference type="ChEBI" id="CHEBI:29035"/>
    </cofactor>
</comment>
<evidence type="ECO:0000259" key="10">
    <source>
        <dbReference type="Pfam" id="PF00557"/>
    </source>
</evidence>
<keyword evidence="7 8" id="KW-0378">Hydrolase</keyword>
<evidence type="ECO:0000256" key="5">
    <source>
        <dbReference type="ARBA" id="ARBA00022670"/>
    </source>
</evidence>
<evidence type="ECO:0000256" key="1">
    <source>
        <dbReference type="ARBA" id="ARBA00000294"/>
    </source>
</evidence>
<dbReference type="InterPro" id="IPR036388">
    <property type="entry name" value="WH-like_DNA-bd_sf"/>
</dbReference>
<sequence length="297" mass="32651">MDIEELEKWKEAGKLAHDALYFGKGLIKENQSMLDVTEEIEQYVSDNGGKLAFPTNLAINNVGAHWTPSSKTTDKFKKGDLVKLDVGVHIDGYIGDNALTIEIETNKYAKLIDASREALNAAIEVAGPGINVGMIGYAVQTTIENRGYKPIANLTGHGIKRYNLHSGISVPNVKENGGTMLKSGDIIAIEPFVTDGAGRVGGKRNSNIYHMRQIRNIKDEKAAKMIDEIQHRYKGLPFAERWLHRIQENDATNSLTKLMRAGIVSYYPVLDELGKGMVAQSEHTVLITNSGSEVLTT</sequence>
<dbReference type="GO" id="GO:0070006">
    <property type="term" value="F:metalloaminopeptidase activity"/>
    <property type="evidence" value="ECO:0007669"/>
    <property type="project" value="UniProtKB-UniRule"/>
</dbReference>
<dbReference type="InterPro" id="IPR002468">
    <property type="entry name" value="Pept_M24A_MAP2"/>
</dbReference>
<dbReference type="PROSITE" id="PS01202">
    <property type="entry name" value="MAP_2"/>
    <property type="match status" value="1"/>
</dbReference>
<feature type="domain" description="Peptidase M24" evidence="10">
    <location>
        <begin position="8"/>
        <end position="288"/>
    </location>
</feature>
<dbReference type="Pfam" id="PF00557">
    <property type="entry name" value="Peptidase_M24"/>
    <property type="match status" value="1"/>
</dbReference>
<dbReference type="InterPro" id="IPR050247">
    <property type="entry name" value="Met_Aminopeptidase_Type2"/>
</dbReference>
<dbReference type="GO" id="GO:0006508">
    <property type="term" value="P:proteolysis"/>
    <property type="evidence" value="ECO:0007669"/>
    <property type="project" value="UniProtKB-KW"/>
</dbReference>
<evidence type="ECO:0000256" key="4">
    <source>
        <dbReference type="ARBA" id="ARBA00022438"/>
    </source>
</evidence>
<feature type="binding site" evidence="8">
    <location>
        <position position="282"/>
    </location>
    <ligand>
        <name>a divalent metal cation</name>
        <dbReference type="ChEBI" id="CHEBI:60240"/>
        <label>2</label>
        <note>catalytic</note>
    </ligand>
</feature>
<dbReference type="SUPFAM" id="SSF55920">
    <property type="entry name" value="Creatinase/aminopeptidase"/>
    <property type="match status" value="1"/>
</dbReference>
<dbReference type="PRINTS" id="PR00599">
    <property type="entry name" value="MAPEPTIDASE"/>
</dbReference>
<comment type="subunit">
    <text evidence="8">Monomer.</text>
</comment>
<comment type="cofactor">
    <cofactor evidence="8">
        <name>Co(2+)</name>
        <dbReference type="ChEBI" id="CHEBI:48828"/>
    </cofactor>
    <cofactor evidence="8">
        <name>Zn(2+)</name>
        <dbReference type="ChEBI" id="CHEBI:29105"/>
    </cofactor>
    <cofactor evidence="8">
        <name>Mn(2+)</name>
        <dbReference type="ChEBI" id="CHEBI:29035"/>
    </cofactor>
    <cofactor evidence="8">
        <name>Fe(2+)</name>
        <dbReference type="ChEBI" id="CHEBI:29033"/>
    </cofactor>
    <text evidence="8">Binds 2 divalent metal cations per subunit. Has a high-affinity and a low affinity metal-binding site. The true nature of the physiological cofactor is under debate. The enzyme is active with cobalt, zinc, manganese or divalent iron ions. Most likely, methionine aminopeptidases function as mononuclear Fe(2+)-metalloproteases under physiological conditions, and the catalytically relevant metal-binding site has been assigned to the histidine-containing high-affinity site.</text>
</comment>
<comment type="function">
    <text evidence="8 9">Removes the N-terminal methionine from nascent proteins. The N-terminal methionine is often cleaved when the second residue in the primary sequence is small and uncharged (Met-Ala-, Cys, Gly, Pro, Ser, Thr, or Val).</text>
</comment>
<dbReference type="GO" id="GO:0004239">
    <property type="term" value="F:initiator methionyl aminopeptidase activity"/>
    <property type="evidence" value="ECO:0007669"/>
    <property type="project" value="UniProtKB-UniRule"/>
</dbReference>
<dbReference type="Proteomes" id="UP000183403">
    <property type="component" value="Unassembled WGS sequence"/>
</dbReference>
<organism evidence="11 12">
    <name type="scientific">Marine Group III euryarchaeote CG-Epi6</name>
    <dbReference type="NCBI Taxonomy" id="1889000"/>
    <lineage>
        <taxon>Archaea</taxon>
        <taxon>Methanobacteriati</taxon>
        <taxon>Thermoplasmatota</taxon>
        <taxon>Thermoplasmata</taxon>
        <taxon>Candidatus Thermoprofundales</taxon>
    </lineage>
</organism>
<feature type="binding site" evidence="8">
    <location>
        <position position="165"/>
    </location>
    <ligand>
        <name>substrate</name>
    </ligand>
</feature>
<feature type="binding site" evidence="8">
    <location>
        <position position="190"/>
    </location>
    <ligand>
        <name>a divalent metal cation</name>
        <dbReference type="ChEBI" id="CHEBI:60240"/>
        <label>2</label>
        <note>catalytic</note>
    </ligand>
</feature>
<evidence type="ECO:0000256" key="6">
    <source>
        <dbReference type="ARBA" id="ARBA00022723"/>
    </source>
</evidence>
<dbReference type="Gene3D" id="3.90.230.10">
    <property type="entry name" value="Creatinase/methionine aminopeptidase superfamily"/>
    <property type="match status" value="1"/>
</dbReference>
<evidence type="ECO:0000313" key="12">
    <source>
        <dbReference type="Proteomes" id="UP000183403"/>
    </source>
</evidence>
<keyword evidence="5 8" id="KW-0645">Protease</keyword>
<dbReference type="AlphaFoldDB" id="A0A1J5SR92"/>
<keyword evidence="6 8" id="KW-0479">Metal-binding</keyword>
<comment type="caution">
    <text evidence="11">The sequence shown here is derived from an EMBL/GenBank/DDBJ whole genome shotgun (WGS) entry which is preliminary data.</text>
</comment>
<dbReference type="HAMAP" id="MF_01975">
    <property type="entry name" value="MetAP_2_arc"/>
    <property type="match status" value="1"/>
</dbReference>